<dbReference type="SUPFAM" id="SSF51735">
    <property type="entry name" value="NAD(P)-binding Rossmann-fold domains"/>
    <property type="match status" value="1"/>
</dbReference>
<dbReference type="RefSeq" id="WP_099148474.1">
    <property type="nucleotide sequence ID" value="NZ_PDUD01000002.1"/>
</dbReference>
<dbReference type="InterPro" id="IPR036291">
    <property type="entry name" value="NAD(P)-bd_dom_sf"/>
</dbReference>
<feature type="domain" description="Gfo/Idh/MocA-like oxidoreductase C-terminal" evidence="4">
    <location>
        <begin position="211"/>
        <end position="403"/>
    </location>
</feature>
<dbReference type="SUPFAM" id="SSF55347">
    <property type="entry name" value="Glyceraldehyde-3-phosphate dehydrogenase-like, C-terminal domain"/>
    <property type="match status" value="1"/>
</dbReference>
<evidence type="ECO:0000256" key="2">
    <source>
        <dbReference type="ARBA" id="ARBA00023002"/>
    </source>
</evidence>
<keyword evidence="6" id="KW-1185">Reference proteome</keyword>
<gene>
    <name evidence="5" type="ORF">CRP01_02825</name>
</gene>
<dbReference type="OrthoDB" id="9795543at2"/>
<evidence type="ECO:0000313" key="5">
    <source>
        <dbReference type="EMBL" id="PHN08272.1"/>
    </source>
</evidence>
<dbReference type="InterPro" id="IPR050984">
    <property type="entry name" value="Gfo/Idh/MocA_domain"/>
</dbReference>
<comment type="similarity">
    <text evidence="1">Belongs to the Gfo/Idh/MocA family.</text>
</comment>
<dbReference type="EMBL" id="PDUD01000002">
    <property type="protein sequence ID" value="PHN08272.1"/>
    <property type="molecule type" value="Genomic_DNA"/>
</dbReference>
<evidence type="ECO:0000259" key="4">
    <source>
        <dbReference type="Pfam" id="PF02894"/>
    </source>
</evidence>
<evidence type="ECO:0000256" key="1">
    <source>
        <dbReference type="ARBA" id="ARBA00010928"/>
    </source>
</evidence>
<dbReference type="InterPro" id="IPR004104">
    <property type="entry name" value="Gfo/Idh/MocA-like_OxRdtase_C"/>
</dbReference>
<dbReference type="AlphaFoldDB" id="A0A2D0NIE7"/>
<dbReference type="PANTHER" id="PTHR22604:SF105">
    <property type="entry name" value="TRANS-1,2-DIHYDROBENZENE-1,2-DIOL DEHYDROGENASE"/>
    <property type="match status" value="1"/>
</dbReference>
<protein>
    <submittedName>
        <fullName evidence="5">Glucose-fructose oxidoreductase</fullName>
    </submittedName>
</protein>
<dbReference type="PRINTS" id="PR01775">
    <property type="entry name" value="GLFROXRDTASE"/>
</dbReference>
<dbReference type="InterPro" id="IPR008354">
    <property type="entry name" value="Glc-Fru_OxRdtase_bac"/>
</dbReference>
<dbReference type="Gene3D" id="3.40.50.720">
    <property type="entry name" value="NAD(P)-binding Rossmann-like Domain"/>
    <property type="match status" value="1"/>
</dbReference>
<dbReference type="GO" id="GO:0016491">
    <property type="term" value="F:oxidoreductase activity"/>
    <property type="evidence" value="ECO:0007669"/>
    <property type="project" value="UniProtKB-KW"/>
</dbReference>
<dbReference type="GO" id="GO:0000166">
    <property type="term" value="F:nucleotide binding"/>
    <property type="evidence" value="ECO:0007669"/>
    <property type="project" value="InterPro"/>
</dbReference>
<organism evidence="5 6">
    <name type="scientific">Flavilitoribacter nigricans (strain ATCC 23147 / DSM 23189 / NBRC 102662 / NCIMB 1420 / SS-2)</name>
    <name type="common">Lewinella nigricans</name>
    <dbReference type="NCBI Taxonomy" id="1122177"/>
    <lineage>
        <taxon>Bacteria</taxon>
        <taxon>Pseudomonadati</taxon>
        <taxon>Bacteroidota</taxon>
        <taxon>Saprospiria</taxon>
        <taxon>Saprospirales</taxon>
        <taxon>Lewinellaceae</taxon>
        <taxon>Flavilitoribacter</taxon>
    </lineage>
</organism>
<keyword evidence="2" id="KW-0560">Oxidoreductase</keyword>
<sequence length="403" mass="44288">MVFYPASLHGFLRHSGDLAASTAGLYATAETTRNFSNTIPDPKLTGRPVPKLLVPMPKPPEERIGFAIVGLGAYALNQIIPNLANTQGAKLTALVSGNTEKAREVGKAYGISSDHIYDYDNFDRIALDDTVDVVYIILPNTLHRSMTERAFAAGKHVLCEKPMAITVEDCEAMIQAGKAAGKKLMIGYRAQYDPYNLKAIELVRGKDGKPGQIGDVRLFTSDHGRLLNLDHTRDQWRAKKELAGGGALYDIGIYALNGARYMFDEEPTEVMARFREGSGRSEVTVEEGVEWSMAFPSKAVATCTTSYLVAQGKLMHIYGAEGTVSLNPATDYFERNLTFQPAEGPQQHFSFPLANQFAAMLDEMASAVREDREPKTPGEEGLKDVRIMEAIYESARKQKPVSL</sequence>
<evidence type="ECO:0000259" key="3">
    <source>
        <dbReference type="Pfam" id="PF01408"/>
    </source>
</evidence>
<comment type="caution">
    <text evidence="5">The sequence shown here is derived from an EMBL/GenBank/DDBJ whole genome shotgun (WGS) entry which is preliminary data.</text>
</comment>
<evidence type="ECO:0000313" key="6">
    <source>
        <dbReference type="Proteomes" id="UP000223913"/>
    </source>
</evidence>
<dbReference type="PANTHER" id="PTHR22604">
    <property type="entry name" value="OXIDOREDUCTASES"/>
    <property type="match status" value="1"/>
</dbReference>
<dbReference type="Pfam" id="PF01408">
    <property type="entry name" value="GFO_IDH_MocA"/>
    <property type="match status" value="1"/>
</dbReference>
<feature type="domain" description="Gfo/Idh/MocA-like oxidoreductase N-terminal" evidence="3">
    <location>
        <begin position="65"/>
        <end position="188"/>
    </location>
</feature>
<name>A0A2D0NIE7_FLAN2</name>
<dbReference type="Proteomes" id="UP000223913">
    <property type="component" value="Unassembled WGS sequence"/>
</dbReference>
<dbReference type="Gene3D" id="3.30.360.10">
    <property type="entry name" value="Dihydrodipicolinate Reductase, domain 2"/>
    <property type="match status" value="1"/>
</dbReference>
<reference evidence="5 6" key="1">
    <citation type="submission" date="2017-10" db="EMBL/GenBank/DDBJ databases">
        <title>The draft genome sequence of Lewinella nigricans NBRC 102662.</title>
        <authorList>
            <person name="Wang K."/>
        </authorList>
    </citation>
    <scope>NUCLEOTIDE SEQUENCE [LARGE SCALE GENOMIC DNA]</scope>
    <source>
        <strain evidence="5 6">NBRC 102662</strain>
    </source>
</reference>
<proteinExistence type="inferred from homology"/>
<accession>A0A2D0NIE7</accession>
<dbReference type="Pfam" id="PF02894">
    <property type="entry name" value="GFO_IDH_MocA_C"/>
    <property type="match status" value="1"/>
</dbReference>
<dbReference type="InterPro" id="IPR000683">
    <property type="entry name" value="Gfo/Idh/MocA-like_OxRdtase_N"/>
</dbReference>